<dbReference type="PROSITE" id="PS51123">
    <property type="entry name" value="OMPA_2"/>
    <property type="match status" value="1"/>
</dbReference>
<keyword evidence="5 12" id="KW-0732">Signal</keyword>
<evidence type="ECO:0000256" key="4">
    <source>
        <dbReference type="ARBA" id="ARBA00022692"/>
    </source>
</evidence>
<dbReference type="Gene3D" id="3.30.1330.60">
    <property type="entry name" value="OmpA-like domain"/>
    <property type="match status" value="1"/>
</dbReference>
<dbReference type="KEGG" id="rce:RC1_0846"/>
<dbReference type="eggNOG" id="COG3637">
    <property type="taxonomic scope" value="Bacteria"/>
</dbReference>
<evidence type="ECO:0000256" key="9">
    <source>
        <dbReference type="ARBA" id="ARBA00023237"/>
    </source>
</evidence>
<feature type="signal peptide" evidence="12">
    <location>
        <begin position="1"/>
        <end position="22"/>
    </location>
</feature>
<dbReference type="SUPFAM" id="SSF56925">
    <property type="entry name" value="OMPA-like"/>
    <property type="match status" value="1"/>
</dbReference>
<proteinExistence type="predicted"/>
<dbReference type="InterPro" id="IPR006665">
    <property type="entry name" value="OmpA-like"/>
</dbReference>
<organism evidence="14 15">
    <name type="scientific">Rhodospirillum centenum (strain ATCC 51521 / SW)</name>
    <dbReference type="NCBI Taxonomy" id="414684"/>
    <lineage>
        <taxon>Bacteria</taxon>
        <taxon>Pseudomonadati</taxon>
        <taxon>Pseudomonadota</taxon>
        <taxon>Alphaproteobacteria</taxon>
        <taxon>Rhodospirillales</taxon>
        <taxon>Rhodospirillaceae</taxon>
        <taxon>Rhodospirillum</taxon>
    </lineage>
</organism>
<dbReference type="InterPro" id="IPR050330">
    <property type="entry name" value="Bact_OuterMem_StrucFunc"/>
</dbReference>
<keyword evidence="9" id="KW-0998">Cell outer membrane</keyword>
<dbReference type="HOGENOM" id="CLU_057473_4_0_5"/>
<feature type="chain" id="PRO_5002844351" evidence="12">
    <location>
        <begin position="23"/>
        <end position="355"/>
    </location>
</feature>
<evidence type="ECO:0000256" key="5">
    <source>
        <dbReference type="ARBA" id="ARBA00022729"/>
    </source>
</evidence>
<comment type="subcellular location">
    <subcellularLocation>
        <location evidence="1">Cell outer membrane</location>
        <topology evidence="1">Multi-pass membrane protein</topology>
    </subcellularLocation>
</comment>
<keyword evidence="6" id="KW-0406">Ion transport</keyword>
<feature type="compositionally biased region" description="Pro residues" evidence="11">
    <location>
        <begin position="220"/>
        <end position="243"/>
    </location>
</feature>
<feature type="region of interest" description="Disordered" evidence="11">
    <location>
        <begin position="219"/>
        <end position="243"/>
    </location>
</feature>
<keyword evidence="8 10" id="KW-0472">Membrane</keyword>
<dbReference type="InterPro" id="IPR006664">
    <property type="entry name" value="OMP_bac"/>
</dbReference>
<evidence type="ECO:0000313" key="15">
    <source>
        <dbReference type="Proteomes" id="UP000001591"/>
    </source>
</evidence>
<evidence type="ECO:0000256" key="10">
    <source>
        <dbReference type="PROSITE-ProRule" id="PRU00473"/>
    </source>
</evidence>
<evidence type="ECO:0000256" key="12">
    <source>
        <dbReference type="SAM" id="SignalP"/>
    </source>
</evidence>
<dbReference type="Pfam" id="PF00691">
    <property type="entry name" value="OmpA"/>
    <property type="match status" value="1"/>
</dbReference>
<dbReference type="SUPFAM" id="SSF103088">
    <property type="entry name" value="OmpA-like"/>
    <property type="match status" value="1"/>
</dbReference>
<dbReference type="InterPro" id="IPR027385">
    <property type="entry name" value="Beta-barrel_OMP"/>
</dbReference>
<keyword evidence="15" id="KW-1185">Reference proteome</keyword>
<dbReference type="Pfam" id="PF13505">
    <property type="entry name" value="OMP_b-brl"/>
    <property type="match status" value="1"/>
</dbReference>
<dbReference type="EMBL" id="CP000613">
    <property type="protein sequence ID" value="ACI98276.1"/>
    <property type="molecule type" value="Genomic_DNA"/>
</dbReference>
<dbReference type="GO" id="GO:0046930">
    <property type="term" value="C:pore complex"/>
    <property type="evidence" value="ECO:0007669"/>
    <property type="project" value="UniProtKB-KW"/>
</dbReference>
<dbReference type="GO" id="GO:0015288">
    <property type="term" value="F:porin activity"/>
    <property type="evidence" value="ECO:0007669"/>
    <property type="project" value="UniProtKB-KW"/>
</dbReference>
<keyword evidence="2" id="KW-0813">Transport</keyword>
<evidence type="ECO:0000256" key="6">
    <source>
        <dbReference type="ARBA" id="ARBA00023065"/>
    </source>
</evidence>
<evidence type="ECO:0000256" key="2">
    <source>
        <dbReference type="ARBA" id="ARBA00022448"/>
    </source>
</evidence>
<dbReference type="PANTHER" id="PTHR30329">
    <property type="entry name" value="STATOR ELEMENT OF FLAGELLAR MOTOR COMPLEX"/>
    <property type="match status" value="1"/>
</dbReference>
<dbReference type="OrthoDB" id="189250at2"/>
<gene>
    <name evidence="14" type="primary">ompA</name>
    <name evidence="14" type="ordered locus">RC1_0846</name>
</gene>
<keyword evidence="7" id="KW-0626">Porin</keyword>
<evidence type="ECO:0000313" key="14">
    <source>
        <dbReference type="EMBL" id="ACI98276.1"/>
    </source>
</evidence>
<dbReference type="Proteomes" id="UP000001591">
    <property type="component" value="Chromosome"/>
</dbReference>
<accession>B6IS40</accession>
<dbReference type="GO" id="GO:0006811">
    <property type="term" value="P:monoatomic ion transport"/>
    <property type="evidence" value="ECO:0007669"/>
    <property type="project" value="UniProtKB-KW"/>
</dbReference>
<dbReference type="InterPro" id="IPR011250">
    <property type="entry name" value="OMP/PagP_B-barrel"/>
</dbReference>
<dbReference type="GO" id="GO:0009279">
    <property type="term" value="C:cell outer membrane"/>
    <property type="evidence" value="ECO:0007669"/>
    <property type="project" value="UniProtKB-SubCell"/>
</dbReference>
<protein>
    <submittedName>
        <fullName evidence="14">OmpA family protein (Probable proton motor, MotY)</fullName>
    </submittedName>
</protein>
<keyword evidence="3" id="KW-1134">Transmembrane beta strand</keyword>
<keyword evidence="4" id="KW-0812">Transmembrane</keyword>
<dbReference type="Gene3D" id="2.40.160.20">
    <property type="match status" value="1"/>
</dbReference>
<dbReference type="PRINTS" id="PR01021">
    <property type="entry name" value="OMPADOMAIN"/>
</dbReference>
<evidence type="ECO:0000256" key="8">
    <source>
        <dbReference type="ARBA" id="ARBA00023136"/>
    </source>
</evidence>
<name>B6IS40_RHOCS</name>
<evidence type="ECO:0000256" key="7">
    <source>
        <dbReference type="ARBA" id="ARBA00023114"/>
    </source>
</evidence>
<dbReference type="eggNOG" id="COG2885">
    <property type="taxonomic scope" value="Bacteria"/>
</dbReference>
<reference evidence="14 15" key="1">
    <citation type="journal article" date="2010" name="BMC Genomics">
        <title>Metabolic flexibility revealed in the genome of the cyst-forming alpha-1 proteobacterium Rhodospirillum centenum.</title>
        <authorList>
            <person name="Lu Y.K."/>
            <person name="Marden J."/>
            <person name="Han M."/>
            <person name="Swingley W.D."/>
            <person name="Mastrian S.D."/>
            <person name="Chowdhury S.R."/>
            <person name="Hao J."/>
            <person name="Helmy T."/>
            <person name="Kim S."/>
            <person name="Kurdoglu A.A."/>
            <person name="Matthies H.J."/>
            <person name="Rollo D."/>
            <person name="Stothard P."/>
            <person name="Blankenship R.E."/>
            <person name="Bauer C.E."/>
            <person name="Touchman J.W."/>
        </authorList>
    </citation>
    <scope>NUCLEOTIDE SEQUENCE [LARGE SCALE GENOMIC DNA]</scope>
    <source>
        <strain evidence="15">ATCC 51521 / SW</strain>
    </source>
</reference>
<dbReference type="STRING" id="414684.RC1_0846"/>
<dbReference type="PANTHER" id="PTHR30329:SF21">
    <property type="entry name" value="LIPOPROTEIN YIAD-RELATED"/>
    <property type="match status" value="1"/>
</dbReference>
<evidence type="ECO:0000256" key="11">
    <source>
        <dbReference type="SAM" id="MobiDB-lite"/>
    </source>
</evidence>
<dbReference type="InterPro" id="IPR036737">
    <property type="entry name" value="OmpA-like_sf"/>
</dbReference>
<dbReference type="AlphaFoldDB" id="B6IS40"/>
<dbReference type="CDD" id="cd07185">
    <property type="entry name" value="OmpA_C-like"/>
    <property type="match status" value="1"/>
</dbReference>
<evidence type="ECO:0000256" key="3">
    <source>
        <dbReference type="ARBA" id="ARBA00022452"/>
    </source>
</evidence>
<feature type="domain" description="OmpA-like" evidence="13">
    <location>
        <begin position="241"/>
        <end position="355"/>
    </location>
</feature>
<dbReference type="RefSeq" id="WP_012566066.1">
    <property type="nucleotide sequence ID" value="NC_011420.2"/>
</dbReference>
<evidence type="ECO:0000256" key="1">
    <source>
        <dbReference type="ARBA" id="ARBA00004571"/>
    </source>
</evidence>
<evidence type="ECO:0000259" key="13">
    <source>
        <dbReference type="PROSITE" id="PS51123"/>
    </source>
</evidence>
<sequence>MKLRHMLLGSAIALVVPAAASAQQATGEGFYVGAQTGINWLQDTEFDGAIRNTATFDGAWTGVIEGGYRLGNGFRFGAEVGYTDHTIDEIKGGAAGRAGGAGDINAWTFMATAYYDIDTGTAFRPYIGLGGGVIRAKVDGAADVFAAGNRVSDSDSALAYQVAAGVAYAVSPNLDLTLGYRFLGSEDLDIRPTGGTQFDTDYQSHSVLVGVRWTFGAAPAPTPAPEPAPAPVAQPAPPPPPPAPAITRNFTVFFDWDKATLTPDAEKVLQSVAADARTGGIAALQVTGHADTSGPADYNQRLSMRRAEAVRDYLIAQGIPAGEIAIEGRGETDPLVPTADGVREPSNRRGVIIFP</sequence>